<dbReference type="EMBL" id="VOQR01000001">
    <property type="protein sequence ID" value="TXC70915.1"/>
    <property type="molecule type" value="Genomic_DNA"/>
</dbReference>
<dbReference type="InterPro" id="IPR002656">
    <property type="entry name" value="Acyl_transf_3_dom"/>
</dbReference>
<evidence type="ECO:0000259" key="3">
    <source>
        <dbReference type="Pfam" id="PF19040"/>
    </source>
</evidence>
<dbReference type="GO" id="GO:0016747">
    <property type="term" value="F:acyltransferase activity, transferring groups other than amino-acyl groups"/>
    <property type="evidence" value="ECO:0007669"/>
    <property type="project" value="InterPro"/>
</dbReference>
<dbReference type="PANTHER" id="PTHR23028:SF53">
    <property type="entry name" value="ACYL_TRANSF_3 DOMAIN-CONTAINING PROTEIN"/>
    <property type="match status" value="1"/>
</dbReference>
<dbReference type="Proteomes" id="UP000321250">
    <property type="component" value="Unassembled WGS sequence"/>
</dbReference>
<organism evidence="4 5">
    <name type="scientific">Sphingomonas ginsenosidivorax</name>
    <dbReference type="NCBI Taxonomy" id="862135"/>
    <lineage>
        <taxon>Bacteria</taxon>
        <taxon>Pseudomonadati</taxon>
        <taxon>Pseudomonadota</taxon>
        <taxon>Alphaproteobacteria</taxon>
        <taxon>Sphingomonadales</taxon>
        <taxon>Sphingomonadaceae</taxon>
        <taxon>Sphingomonas</taxon>
    </lineage>
</organism>
<evidence type="ECO:0000256" key="1">
    <source>
        <dbReference type="SAM" id="Phobius"/>
    </source>
</evidence>
<keyword evidence="4" id="KW-0808">Transferase</keyword>
<dbReference type="Pfam" id="PF19040">
    <property type="entry name" value="SGNH"/>
    <property type="match status" value="1"/>
</dbReference>
<proteinExistence type="predicted"/>
<evidence type="ECO:0000259" key="2">
    <source>
        <dbReference type="Pfam" id="PF01757"/>
    </source>
</evidence>
<dbReference type="GO" id="GO:0016020">
    <property type="term" value="C:membrane"/>
    <property type="evidence" value="ECO:0007669"/>
    <property type="project" value="TreeGrafter"/>
</dbReference>
<comment type="caution">
    <text evidence="4">The sequence shown here is derived from an EMBL/GenBank/DDBJ whole genome shotgun (WGS) entry which is preliminary data.</text>
</comment>
<feature type="transmembrane region" description="Helical" evidence="1">
    <location>
        <begin position="106"/>
        <end position="124"/>
    </location>
</feature>
<feature type="transmembrane region" description="Helical" evidence="1">
    <location>
        <begin position="21"/>
        <end position="54"/>
    </location>
</feature>
<dbReference type="PANTHER" id="PTHR23028">
    <property type="entry name" value="ACETYLTRANSFERASE"/>
    <property type="match status" value="1"/>
</dbReference>
<feature type="transmembrane region" description="Helical" evidence="1">
    <location>
        <begin position="281"/>
        <end position="298"/>
    </location>
</feature>
<evidence type="ECO:0000313" key="5">
    <source>
        <dbReference type="Proteomes" id="UP000321250"/>
    </source>
</evidence>
<accession>A0A5C6UFV2</accession>
<feature type="domain" description="Acyltransferase 3" evidence="2">
    <location>
        <begin position="14"/>
        <end position="334"/>
    </location>
</feature>
<protein>
    <submittedName>
        <fullName evidence="4">Acyltransferase</fullName>
    </submittedName>
</protein>
<feature type="transmembrane region" description="Helical" evidence="1">
    <location>
        <begin position="136"/>
        <end position="162"/>
    </location>
</feature>
<keyword evidence="5" id="KW-1185">Reference proteome</keyword>
<name>A0A5C6UFV2_9SPHN</name>
<feature type="transmembrane region" description="Helical" evidence="1">
    <location>
        <begin position="230"/>
        <end position="246"/>
    </location>
</feature>
<keyword evidence="4" id="KW-0012">Acyltransferase</keyword>
<feature type="transmembrane region" description="Helical" evidence="1">
    <location>
        <begin position="80"/>
        <end position="99"/>
    </location>
</feature>
<feature type="domain" description="SGNH" evidence="3">
    <location>
        <begin position="412"/>
        <end position="661"/>
    </location>
</feature>
<sequence length="667" mass="70352">MTTGSHRALPYRGDIDGLRAIAVTAVVAFHAGISGVSGGFAGVDVFFVISGYLIGGIVDREIGEGRFGFAAFYARRARRIVPALIATALGTVALGLVLLGPGELEALAISVTAALLGVSNLWFVHSTDYFVPDARLAPFLMTWSLGIEEQFYLLLPPVLLLLRRSAARTRLGATLALVAVSLAISVIATPLRPVEAFYLLPTRAWELGFGVALAMAHAAGYRVPGRLQPWLSATGLCAIVASVTLFDEHVRFPGHAALLPTLGTVALLAAPDSGLNRRLLASRPLVAIGLISYSWYLLHWPLLALLRVAAAGPVPPALPILVGFGSILPAWLCWRWIERPFRRPASGSDRRTVRRYAATLALCSLAFGGIALSGGIPARVGPSGARVEAMLDAGRGNPCLAGYGTDRPNLSPACAPRGDAPLIALLGDSHASALGDALRERVARHGYGVLQMTAASCPPLLGATLRMTEHPGASRACAAFNTAAITRAASDPRVKLVVLTAFWQSPFSTRAQVMGDGLVDTDPAGRARTNADELRIALTRTLVTLRRAGKSVLVLGDVPWIGFDPALHAWSGVLPARRAIERRVSPALGSDGTAPRALVSPLDDDASRIVAASATAVPGVRHVALRAILCDAQRCRTGDDDMPFYIDTQHLSRAGADFVLARIPALP</sequence>
<dbReference type="GO" id="GO:0009103">
    <property type="term" value="P:lipopolysaccharide biosynthetic process"/>
    <property type="evidence" value="ECO:0007669"/>
    <property type="project" value="TreeGrafter"/>
</dbReference>
<dbReference type="OrthoDB" id="9796461at2"/>
<dbReference type="AlphaFoldDB" id="A0A5C6UFV2"/>
<evidence type="ECO:0000313" key="4">
    <source>
        <dbReference type="EMBL" id="TXC70915.1"/>
    </source>
</evidence>
<gene>
    <name evidence="4" type="ORF">FSB78_08120</name>
</gene>
<dbReference type="InterPro" id="IPR050879">
    <property type="entry name" value="Acyltransferase_3"/>
</dbReference>
<dbReference type="InterPro" id="IPR043968">
    <property type="entry name" value="SGNH"/>
</dbReference>
<feature type="transmembrane region" description="Helical" evidence="1">
    <location>
        <begin position="357"/>
        <end position="376"/>
    </location>
</feature>
<reference evidence="4 5" key="1">
    <citation type="journal article" date="2013" name="Antonie Van Leeuwenhoek">
        <title>Sphingomonas ginsenosidivorax sp. nov., with the ability to transform ginsenosides.</title>
        <authorList>
            <person name="Jin X.F."/>
            <person name="Kim J.K."/>
            <person name="Liu Q.M."/>
            <person name="Kang M.S."/>
            <person name="He D."/>
            <person name="Jin F.X."/>
            <person name="Kim S.C."/>
            <person name="Im W.T."/>
        </authorList>
    </citation>
    <scope>NUCLEOTIDE SEQUENCE [LARGE SCALE GENOMIC DNA]</scope>
    <source>
        <strain evidence="4 5">KHI67</strain>
    </source>
</reference>
<feature type="transmembrane region" description="Helical" evidence="1">
    <location>
        <begin position="174"/>
        <end position="192"/>
    </location>
</feature>
<keyword evidence="1" id="KW-0472">Membrane</keyword>
<dbReference type="Pfam" id="PF01757">
    <property type="entry name" value="Acyl_transf_3"/>
    <property type="match status" value="1"/>
</dbReference>
<dbReference type="RefSeq" id="WP_147081679.1">
    <property type="nucleotide sequence ID" value="NZ_VOQR01000001.1"/>
</dbReference>
<keyword evidence="1" id="KW-0812">Transmembrane</keyword>
<keyword evidence="1" id="KW-1133">Transmembrane helix</keyword>
<feature type="transmembrane region" description="Helical" evidence="1">
    <location>
        <begin position="318"/>
        <end position="337"/>
    </location>
</feature>